<dbReference type="HOGENOM" id="CLU_2154909_0_0_5"/>
<dbReference type="STRING" id="670307.HYPDE_26168"/>
<evidence type="ECO:0000256" key="1">
    <source>
        <dbReference type="SAM" id="MobiDB-lite"/>
    </source>
</evidence>
<keyword evidence="3" id="KW-1185">Reference proteome</keyword>
<name>N0B8P7_9HYPH</name>
<evidence type="ECO:0000313" key="2">
    <source>
        <dbReference type="EMBL" id="AGK56916.1"/>
    </source>
</evidence>
<proteinExistence type="predicted"/>
<reference evidence="2 3" key="1">
    <citation type="journal article" date="2013" name="Genome Announc.">
        <title>Genome sequences for three denitrifying bacterial strains isolated from a uranium- and nitrate-contaminated subsurface environment.</title>
        <authorList>
            <person name="Venkatramanan R."/>
            <person name="Prakash O."/>
            <person name="Woyke T."/>
            <person name="Chain P."/>
            <person name="Goodwin L.A."/>
            <person name="Watson D."/>
            <person name="Brooks S."/>
            <person name="Kostka J.E."/>
            <person name="Green S.J."/>
        </authorList>
    </citation>
    <scope>NUCLEOTIDE SEQUENCE [LARGE SCALE GENOMIC DNA]</scope>
    <source>
        <strain evidence="2 3">1NES1</strain>
    </source>
</reference>
<organism evidence="2 3">
    <name type="scientific">Hyphomicrobium denitrificans 1NES1</name>
    <dbReference type="NCBI Taxonomy" id="670307"/>
    <lineage>
        <taxon>Bacteria</taxon>
        <taxon>Pseudomonadati</taxon>
        <taxon>Pseudomonadota</taxon>
        <taxon>Alphaproteobacteria</taxon>
        <taxon>Hyphomicrobiales</taxon>
        <taxon>Hyphomicrobiaceae</taxon>
        <taxon>Hyphomicrobium</taxon>
    </lineage>
</organism>
<dbReference type="KEGG" id="hdt:HYPDE_26168"/>
<protein>
    <submittedName>
        <fullName evidence="2">Uncharacterized protein</fullName>
    </submittedName>
</protein>
<sequence>MAGLAANRLRATVHPSESSRAVVSLDTQTGNPVRASSVRQSRRFARWYLSFSCPAQLHATTSNIALTLVALHVGGVIFASIEHGENLARGHDNRLETRCLMSVTMPRRGHF</sequence>
<accession>N0B8P7</accession>
<evidence type="ECO:0000313" key="3">
    <source>
        <dbReference type="Proteomes" id="UP000005952"/>
    </source>
</evidence>
<feature type="region of interest" description="Disordered" evidence="1">
    <location>
        <begin position="15"/>
        <end position="36"/>
    </location>
</feature>
<gene>
    <name evidence="2" type="ORF">HYPDE_26168</name>
</gene>
<dbReference type="EMBL" id="CP005587">
    <property type="protein sequence ID" value="AGK56916.1"/>
    <property type="molecule type" value="Genomic_DNA"/>
</dbReference>
<dbReference type="AlphaFoldDB" id="N0B8P7"/>
<dbReference type="Proteomes" id="UP000005952">
    <property type="component" value="Chromosome"/>
</dbReference>
<feature type="compositionally biased region" description="Polar residues" evidence="1">
    <location>
        <begin position="15"/>
        <end position="31"/>
    </location>
</feature>